<evidence type="ECO:0000313" key="16">
    <source>
        <dbReference type="Proteomes" id="UP001157126"/>
    </source>
</evidence>
<feature type="binding site" evidence="10">
    <location>
        <begin position="125"/>
        <end position="131"/>
    </location>
    <ligand>
        <name>ATP</name>
        <dbReference type="ChEBI" id="CHEBI:30616"/>
    </ligand>
</feature>
<keyword evidence="7 10" id="KW-0573">Peptidoglycan synthesis</keyword>
<dbReference type="Gene3D" id="3.40.1390.10">
    <property type="entry name" value="MurE/MurF, N-terminal domain"/>
    <property type="match status" value="1"/>
</dbReference>
<feature type="domain" description="Mur ligase C-terminal" evidence="13">
    <location>
        <begin position="334"/>
        <end position="461"/>
    </location>
</feature>
<dbReference type="Gene3D" id="3.90.190.20">
    <property type="entry name" value="Mur ligase, C-terminal domain"/>
    <property type="match status" value="1"/>
</dbReference>
<evidence type="ECO:0000256" key="3">
    <source>
        <dbReference type="ARBA" id="ARBA00022618"/>
    </source>
</evidence>
<dbReference type="HAMAP" id="MF_02019">
    <property type="entry name" value="MurF"/>
    <property type="match status" value="1"/>
</dbReference>
<name>A0ABQ6IRY1_9MICO</name>
<dbReference type="InterPro" id="IPR000713">
    <property type="entry name" value="Mur_ligase_N"/>
</dbReference>
<keyword evidence="1 10" id="KW-0963">Cytoplasm</keyword>
<dbReference type="NCBIfam" id="TIGR01143">
    <property type="entry name" value="murF"/>
    <property type="match status" value="1"/>
</dbReference>
<dbReference type="InterPro" id="IPR051046">
    <property type="entry name" value="MurCDEF_CellWall_CoF430Synth"/>
</dbReference>
<evidence type="ECO:0000256" key="7">
    <source>
        <dbReference type="ARBA" id="ARBA00022984"/>
    </source>
</evidence>
<dbReference type="Proteomes" id="UP001157126">
    <property type="component" value="Unassembled WGS sequence"/>
</dbReference>
<evidence type="ECO:0000256" key="2">
    <source>
        <dbReference type="ARBA" id="ARBA00022598"/>
    </source>
</evidence>
<evidence type="ECO:0000259" key="12">
    <source>
        <dbReference type="Pfam" id="PF01225"/>
    </source>
</evidence>
<dbReference type="InterPro" id="IPR004101">
    <property type="entry name" value="Mur_ligase_C"/>
</dbReference>
<reference evidence="16" key="1">
    <citation type="journal article" date="2019" name="Int. J. Syst. Evol. Microbiol.">
        <title>The Global Catalogue of Microorganisms (GCM) 10K type strain sequencing project: providing services to taxonomists for standard genome sequencing and annotation.</title>
        <authorList>
            <consortium name="The Broad Institute Genomics Platform"/>
            <consortium name="The Broad Institute Genome Sequencing Center for Infectious Disease"/>
            <person name="Wu L."/>
            <person name="Ma J."/>
        </authorList>
    </citation>
    <scope>NUCLEOTIDE SEQUENCE [LARGE SCALE GENOMIC DNA]</scope>
    <source>
        <strain evidence="16">NBRC 113072</strain>
    </source>
</reference>
<evidence type="ECO:0000256" key="1">
    <source>
        <dbReference type="ARBA" id="ARBA00022490"/>
    </source>
</evidence>
<evidence type="ECO:0000259" key="13">
    <source>
        <dbReference type="Pfam" id="PF02875"/>
    </source>
</evidence>
<organism evidence="15 16">
    <name type="scientific">Mobilicoccus caccae</name>
    <dbReference type="NCBI Taxonomy" id="1859295"/>
    <lineage>
        <taxon>Bacteria</taxon>
        <taxon>Bacillati</taxon>
        <taxon>Actinomycetota</taxon>
        <taxon>Actinomycetes</taxon>
        <taxon>Micrococcales</taxon>
        <taxon>Dermatophilaceae</taxon>
        <taxon>Mobilicoccus</taxon>
    </lineage>
</organism>
<feature type="domain" description="Mur ligase N-terminal catalytic" evidence="12">
    <location>
        <begin position="43"/>
        <end position="97"/>
    </location>
</feature>
<protein>
    <recommendedName>
        <fullName evidence="10 11">UDP-N-acetylmuramoyl-tripeptide--D-alanyl-D-alanine ligase</fullName>
        <ecNumber evidence="10 11">6.3.2.10</ecNumber>
    </recommendedName>
    <alternativeName>
        <fullName evidence="10">D-alanyl-D-alanine-adding enzyme</fullName>
    </alternativeName>
</protein>
<evidence type="ECO:0000256" key="11">
    <source>
        <dbReference type="RuleBase" id="RU004136"/>
    </source>
</evidence>
<dbReference type="PANTHER" id="PTHR43024">
    <property type="entry name" value="UDP-N-ACETYLMURAMOYL-TRIPEPTIDE--D-ALANYL-D-ALANINE LIGASE"/>
    <property type="match status" value="1"/>
</dbReference>
<keyword evidence="3 10" id="KW-0132">Cell division</keyword>
<dbReference type="PANTHER" id="PTHR43024:SF1">
    <property type="entry name" value="UDP-N-ACETYLMURAMOYL-TRIPEPTIDE--D-ALANYL-D-ALANINE LIGASE"/>
    <property type="match status" value="1"/>
</dbReference>
<keyword evidence="9 10" id="KW-0961">Cell wall biogenesis/degradation</keyword>
<comment type="pathway">
    <text evidence="10 11">Cell wall biogenesis; peptidoglycan biosynthesis.</text>
</comment>
<dbReference type="InterPro" id="IPR036615">
    <property type="entry name" value="Mur_ligase_C_dom_sf"/>
</dbReference>
<dbReference type="InterPro" id="IPR036565">
    <property type="entry name" value="Mur-like_cat_sf"/>
</dbReference>
<evidence type="ECO:0000313" key="15">
    <source>
        <dbReference type="EMBL" id="GMA40048.1"/>
    </source>
</evidence>
<evidence type="ECO:0000256" key="4">
    <source>
        <dbReference type="ARBA" id="ARBA00022741"/>
    </source>
</evidence>
<evidence type="ECO:0000256" key="9">
    <source>
        <dbReference type="ARBA" id="ARBA00023316"/>
    </source>
</evidence>
<feature type="domain" description="Mur ligase central" evidence="14">
    <location>
        <begin position="123"/>
        <end position="310"/>
    </location>
</feature>
<keyword evidence="5 10" id="KW-0067">ATP-binding</keyword>
<evidence type="ECO:0000256" key="6">
    <source>
        <dbReference type="ARBA" id="ARBA00022960"/>
    </source>
</evidence>
<keyword evidence="8 10" id="KW-0131">Cell cycle</keyword>
<dbReference type="RefSeq" id="WP_284303814.1">
    <property type="nucleotide sequence ID" value="NZ_BSUO01000001.1"/>
</dbReference>
<comment type="caution">
    <text evidence="15">The sequence shown here is derived from an EMBL/GenBank/DDBJ whole genome shotgun (WGS) entry which is preliminary data.</text>
</comment>
<evidence type="ECO:0000256" key="8">
    <source>
        <dbReference type="ARBA" id="ARBA00023306"/>
    </source>
</evidence>
<gene>
    <name evidence="10 15" type="primary">murF</name>
    <name evidence="15" type="ORF">GCM10025883_20930</name>
</gene>
<dbReference type="Pfam" id="PF08245">
    <property type="entry name" value="Mur_ligase_M"/>
    <property type="match status" value="1"/>
</dbReference>
<dbReference type="InterPro" id="IPR013221">
    <property type="entry name" value="Mur_ligase_cen"/>
</dbReference>
<evidence type="ECO:0000259" key="14">
    <source>
        <dbReference type="Pfam" id="PF08245"/>
    </source>
</evidence>
<dbReference type="InterPro" id="IPR005863">
    <property type="entry name" value="UDP-N-AcMur_synth"/>
</dbReference>
<comment type="catalytic activity">
    <reaction evidence="10 11">
        <text>D-alanyl-D-alanine + UDP-N-acetyl-alpha-D-muramoyl-L-alanyl-gamma-D-glutamyl-meso-2,6-diaminopimelate + ATP = UDP-N-acetyl-alpha-D-muramoyl-L-alanyl-gamma-D-glutamyl-meso-2,6-diaminopimeloyl-D-alanyl-D-alanine + ADP + phosphate + H(+)</text>
        <dbReference type="Rhea" id="RHEA:28374"/>
        <dbReference type="ChEBI" id="CHEBI:15378"/>
        <dbReference type="ChEBI" id="CHEBI:30616"/>
        <dbReference type="ChEBI" id="CHEBI:43474"/>
        <dbReference type="ChEBI" id="CHEBI:57822"/>
        <dbReference type="ChEBI" id="CHEBI:61386"/>
        <dbReference type="ChEBI" id="CHEBI:83905"/>
        <dbReference type="ChEBI" id="CHEBI:456216"/>
        <dbReference type="EC" id="6.3.2.10"/>
    </reaction>
</comment>
<evidence type="ECO:0000256" key="10">
    <source>
        <dbReference type="HAMAP-Rule" id="MF_02019"/>
    </source>
</evidence>
<keyword evidence="4 10" id="KW-0547">Nucleotide-binding</keyword>
<comment type="function">
    <text evidence="10 11">Involved in cell wall formation. Catalyzes the final step in the synthesis of UDP-N-acetylmuramoyl-pentapeptide, the precursor of murein.</text>
</comment>
<dbReference type="SUPFAM" id="SSF63418">
    <property type="entry name" value="MurE/MurF N-terminal domain"/>
    <property type="match status" value="1"/>
</dbReference>
<keyword evidence="16" id="KW-1185">Reference proteome</keyword>
<dbReference type="SUPFAM" id="SSF53244">
    <property type="entry name" value="MurD-like peptide ligases, peptide-binding domain"/>
    <property type="match status" value="1"/>
</dbReference>
<dbReference type="Pfam" id="PF02875">
    <property type="entry name" value="Mur_ligase_C"/>
    <property type="match status" value="1"/>
</dbReference>
<evidence type="ECO:0000256" key="5">
    <source>
        <dbReference type="ARBA" id="ARBA00022840"/>
    </source>
</evidence>
<keyword evidence="2 10" id="KW-0436">Ligase</keyword>
<dbReference type="SUPFAM" id="SSF53623">
    <property type="entry name" value="MurD-like peptide ligases, catalytic domain"/>
    <property type="match status" value="1"/>
</dbReference>
<comment type="similarity">
    <text evidence="10">Belongs to the MurCDEF family. MurF subfamily.</text>
</comment>
<dbReference type="EMBL" id="BSUO01000001">
    <property type="protein sequence ID" value="GMA40048.1"/>
    <property type="molecule type" value="Genomic_DNA"/>
</dbReference>
<dbReference type="InterPro" id="IPR035911">
    <property type="entry name" value="MurE/MurF_N"/>
</dbReference>
<dbReference type="Gene3D" id="3.40.1190.10">
    <property type="entry name" value="Mur-like, catalytic domain"/>
    <property type="match status" value="1"/>
</dbReference>
<accession>A0ABQ6IRY1</accession>
<proteinExistence type="inferred from homology"/>
<dbReference type="Pfam" id="PF01225">
    <property type="entry name" value="Mur_ligase"/>
    <property type="match status" value="1"/>
</dbReference>
<dbReference type="GO" id="GO:0016874">
    <property type="term" value="F:ligase activity"/>
    <property type="evidence" value="ECO:0007669"/>
    <property type="project" value="UniProtKB-KW"/>
</dbReference>
<sequence length="479" mass="49302">MIPLTLAEIADITGGRPIAPTDAVDTNAPDVAFARVLIDGPVVTDSREAGPGSLYVARVGEHADGHVYVPAARAAGAVAALVTRPVAELPAVLVEDVQEAFAALAREIVRRQVQDVGLVVVGVTGSSGKTTTKDLLAHVLSGHAETVANVGSLNSEVGVPLTVCRVTPSTRILVLEMGARGIGHVDYLTGMATPRIGIVLNVGSAHLGEFGSREVIATAKAELVEALPTGGLAVLNADDDLVRGMAGATSARVMLTGRAADADVRATDVTLAGSGAPSFTLHAAGESWPVRMSLLGEHQVDNALAVVAAALEVGMTPPQIVERLESATTASRWRMERHDRTDGVVVVNDAYNANPDSMAAALRTLARMERSGRTVAVLGGMYELGPDSAAEHRRMGRLAADLGVDVLLAVAPDAAAIADGAADHAPTGPIEVYRADTLDAAQAVLEDVLVAGDVVLLKSSRDAGLRLLGDRLVGQEDPA</sequence>
<comment type="subcellular location">
    <subcellularLocation>
        <location evidence="10 11">Cytoplasm</location>
    </subcellularLocation>
</comment>
<keyword evidence="6 10" id="KW-0133">Cell shape</keyword>
<dbReference type="EC" id="6.3.2.10" evidence="10 11"/>